<dbReference type="Proteomes" id="UP000801492">
    <property type="component" value="Unassembled WGS sequence"/>
</dbReference>
<comment type="caution">
    <text evidence="1">The sequence shown here is derived from an EMBL/GenBank/DDBJ whole genome shotgun (WGS) entry which is preliminary data.</text>
</comment>
<protein>
    <submittedName>
        <fullName evidence="1">Uncharacterized protein</fullName>
    </submittedName>
</protein>
<accession>A0A8K0G9S9</accession>
<reference evidence="1" key="1">
    <citation type="submission" date="2019-08" db="EMBL/GenBank/DDBJ databases">
        <title>The genome of the North American firefly Photinus pyralis.</title>
        <authorList>
            <consortium name="Photinus pyralis genome working group"/>
            <person name="Fallon T.R."/>
            <person name="Sander Lower S.E."/>
            <person name="Weng J.-K."/>
        </authorList>
    </citation>
    <scope>NUCLEOTIDE SEQUENCE</scope>
    <source>
        <strain evidence="1">TRF0915ILg1</strain>
        <tissue evidence="1">Whole body</tissue>
    </source>
</reference>
<proteinExistence type="predicted"/>
<name>A0A8K0G9S9_IGNLU</name>
<sequence>MELKVDPNVDVALMLVPEFVDVVVERCESADGKVEGNCVNKMEIVLYHDNKIINKSKELARVFVKHYSSSVQEKLKNHFGNSTCNCTTMPTNNSSLYFYPVTITEIKDVVNAIQNKPSTGIDKMPISLIKECLEEFAMCFLPLINKSMELGQFPSRLKTALIVSVFKKGEEQTKQKERKRYHKRKAEGKIKLIDELSERKKRIMRRRWKQSSQNYRWKQKINERENRFLTKFTPVGTPTSVCDLNDDNVLKLANTPPLGRSLAGRKRVLRKRSATVKKLKKVKEELANNGPSTQYRNKSMFQLIGTELANILRTEEISWNYFEGRHGKGAVDGVGSCLKRTADRLVACGLGNFEILRSSVEKLNYSNVYSDSDAENENCRTEKNNTFIIDLEDCHKQDFIAVE</sequence>
<dbReference type="EMBL" id="VTPC01004693">
    <property type="protein sequence ID" value="KAF2896865.1"/>
    <property type="molecule type" value="Genomic_DNA"/>
</dbReference>
<gene>
    <name evidence="1" type="ORF">ILUMI_09309</name>
</gene>
<organism evidence="1 2">
    <name type="scientific">Ignelater luminosus</name>
    <name type="common">Cucubano</name>
    <name type="synonym">Pyrophorus luminosus</name>
    <dbReference type="NCBI Taxonomy" id="2038154"/>
    <lineage>
        <taxon>Eukaryota</taxon>
        <taxon>Metazoa</taxon>
        <taxon>Ecdysozoa</taxon>
        <taxon>Arthropoda</taxon>
        <taxon>Hexapoda</taxon>
        <taxon>Insecta</taxon>
        <taxon>Pterygota</taxon>
        <taxon>Neoptera</taxon>
        <taxon>Endopterygota</taxon>
        <taxon>Coleoptera</taxon>
        <taxon>Polyphaga</taxon>
        <taxon>Elateriformia</taxon>
        <taxon>Elateroidea</taxon>
        <taxon>Elateridae</taxon>
        <taxon>Agrypninae</taxon>
        <taxon>Pyrophorini</taxon>
        <taxon>Ignelater</taxon>
    </lineage>
</organism>
<dbReference type="OrthoDB" id="6780154at2759"/>
<evidence type="ECO:0000313" key="2">
    <source>
        <dbReference type="Proteomes" id="UP000801492"/>
    </source>
</evidence>
<evidence type="ECO:0000313" key="1">
    <source>
        <dbReference type="EMBL" id="KAF2896865.1"/>
    </source>
</evidence>
<keyword evidence="2" id="KW-1185">Reference proteome</keyword>
<dbReference type="AlphaFoldDB" id="A0A8K0G9S9"/>